<evidence type="ECO:0000313" key="2">
    <source>
        <dbReference type="Proteomes" id="UP000004995"/>
    </source>
</evidence>
<dbReference type="AlphaFoldDB" id="K3Z1Y5"/>
<evidence type="ECO:0000313" key="1">
    <source>
        <dbReference type="EnsemblPlants" id="KQL28631"/>
    </source>
</evidence>
<dbReference type="Gramene" id="KQL28631">
    <property type="protein sequence ID" value="KQL28631"/>
    <property type="gene ID" value="SETIT_020553mg"/>
</dbReference>
<proteinExistence type="predicted"/>
<organism evidence="1 2">
    <name type="scientific">Setaria italica</name>
    <name type="common">Foxtail millet</name>
    <name type="synonym">Panicum italicum</name>
    <dbReference type="NCBI Taxonomy" id="4555"/>
    <lineage>
        <taxon>Eukaryota</taxon>
        <taxon>Viridiplantae</taxon>
        <taxon>Streptophyta</taxon>
        <taxon>Embryophyta</taxon>
        <taxon>Tracheophyta</taxon>
        <taxon>Spermatophyta</taxon>
        <taxon>Magnoliopsida</taxon>
        <taxon>Liliopsida</taxon>
        <taxon>Poales</taxon>
        <taxon>Poaceae</taxon>
        <taxon>PACMAD clade</taxon>
        <taxon>Panicoideae</taxon>
        <taxon>Panicodae</taxon>
        <taxon>Paniceae</taxon>
        <taxon>Cenchrinae</taxon>
        <taxon>Setaria</taxon>
    </lineage>
</organism>
<reference evidence="2" key="1">
    <citation type="journal article" date="2012" name="Nat. Biotechnol.">
        <title>Reference genome sequence of the model plant Setaria.</title>
        <authorList>
            <person name="Bennetzen J.L."/>
            <person name="Schmutz J."/>
            <person name="Wang H."/>
            <person name="Percifield R."/>
            <person name="Hawkins J."/>
            <person name="Pontaroli A.C."/>
            <person name="Estep M."/>
            <person name="Feng L."/>
            <person name="Vaughn J.N."/>
            <person name="Grimwood J."/>
            <person name="Jenkins J."/>
            <person name="Barry K."/>
            <person name="Lindquist E."/>
            <person name="Hellsten U."/>
            <person name="Deshpande S."/>
            <person name="Wang X."/>
            <person name="Wu X."/>
            <person name="Mitros T."/>
            <person name="Triplett J."/>
            <person name="Yang X."/>
            <person name="Ye C.Y."/>
            <person name="Mauro-Herrera M."/>
            <person name="Wang L."/>
            <person name="Li P."/>
            <person name="Sharma M."/>
            <person name="Sharma R."/>
            <person name="Ronald P.C."/>
            <person name="Panaud O."/>
            <person name="Kellogg E.A."/>
            <person name="Brutnell T.P."/>
            <person name="Doust A.N."/>
            <person name="Tuskan G.A."/>
            <person name="Rokhsar D."/>
            <person name="Devos K.M."/>
        </authorList>
    </citation>
    <scope>NUCLEOTIDE SEQUENCE [LARGE SCALE GENOMIC DNA]</scope>
    <source>
        <strain evidence="2">cv. Yugu1</strain>
    </source>
</reference>
<dbReference type="HOGENOM" id="CLU_3320905_0_0_1"/>
<dbReference type="Proteomes" id="UP000004995">
    <property type="component" value="Unassembled WGS sequence"/>
</dbReference>
<dbReference type="InParanoid" id="K3Z1Y5"/>
<sequence>MQIWMGSNQQKAAACHHPSIPKQVTRAWMIIRYTKEFQQ</sequence>
<keyword evidence="2" id="KW-1185">Reference proteome</keyword>
<accession>K3Z1Y5</accession>
<dbReference type="EMBL" id="AGNK02000111">
    <property type="status" value="NOT_ANNOTATED_CDS"/>
    <property type="molecule type" value="Genomic_DNA"/>
</dbReference>
<reference evidence="1" key="2">
    <citation type="submission" date="2018-08" db="UniProtKB">
        <authorList>
            <consortium name="EnsemblPlants"/>
        </authorList>
    </citation>
    <scope>IDENTIFICATION</scope>
    <source>
        <strain evidence="1">Yugu1</strain>
    </source>
</reference>
<name>K3Z1Y5_SETIT</name>
<dbReference type="EnsemblPlants" id="KQL28631">
    <property type="protein sequence ID" value="KQL28631"/>
    <property type="gene ID" value="SETIT_020553mg"/>
</dbReference>
<protein>
    <submittedName>
        <fullName evidence="1">Uncharacterized protein</fullName>
    </submittedName>
</protein>